<dbReference type="SUPFAM" id="SSF52540">
    <property type="entry name" value="P-loop containing nucleoside triphosphate hydrolases"/>
    <property type="match status" value="1"/>
</dbReference>
<dbReference type="PANTHER" id="PTHR32182:SF22">
    <property type="entry name" value="ATP-DEPENDENT ENDONUCLEASE, OLD FAMILY-RELATED"/>
    <property type="match status" value="1"/>
</dbReference>
<dbReference type="Gene3D" id="3.40.50.300">
    <property type="entry name" value="P-loop containing nucleotide triphosphate hydrolases"/>
    <property type="match status" value="2"/>
</dbReference>
<accession>A0ABY5XIY6</accession>
<name>A0ABY5XIY6_RHISU</name>
<dbReference type="RefSeq" id="WP_245209276.1">
    <property type="nucleotide sequence ID" value="NZ_CP104143.1"/>
</dbReference>
<sequence length="582" mass="63198">MKIDRFRAFQTFDWFPKTGLNVVLGGGDAGKTTILEAIALLLNPSNSSLVSDNDYWQRQRRDGFFIGAVISLPPDSSIATQSRPAFPWEWDGRKACAPQESEEGEPMRPVGPPVYKVSVSGSDELDLTYAIHNPNDTTDIFSPTLRREIGLVRLGGDDRNDRDLRLVQGSALDRLLSDKALRSRLTSTFSDVDVKAELQSEGQEAIKQLNATFGERALPHDLGLGLSAGQGQSISALIGLTAAIEDSRLPLSSWGSGTRRLASLAVAQACRSGCPITLVDEAERGLEPYRQRKLVTELAEGPSQVVMTTHGAPALAAAKPATIWYLSQGHVIAELSSPRVLQLQQRDPEAFLSRLTLVGEGPTEVGFIQEVLGREIPTDLLDLGIRLCDGQGNTFTLDLLEEFNKAKLALAAFVDCEGDNTKRWADLKTAMGDLLFQWPTGCTEANVIAHIGDDKLEALLVDPEEIHTQPRLASLVERLKILEPTAQFTKHDFATIKAVADDRLRTLIVAAASGDPRGAPENEAKTWKKHGKRWFKSLEGGRELADKAYALGAMAEVKPQLQPLIDALTALAATTPKATDGG</sequence>
<evidence type="ECO:0000313" key="2">
    <source>
        <dbReference type="EMBL" id="UWU14076.1"/>
    </source>
</evidence>
<keyword evidence="3" id="KW-1185">Reference proteome</keyword>
<dbReference type="InterPro" id="IPR027417">
    <property type="entry name" value="P-loop_NTPase"/>
</dbReference>
<proteinExistence type="predicted"/>
<evidence type="ECO:0000313" key="3">
    <source>
        <dbReference type="Proteomes" id="UP001060123"/>
    </source>
</evidence>
<organism evidence="2 3">
    <name type="scientific">Rhizobium sullae</name>
    <name type="common">Rhizobium hedysari</name>
    <dbReference type="NCBI Taxonomy" id="50338"/>
    <lineage>
        <taxon>Bacteria</taxon>
        <taxon>Pseudomonadati</taxon>
        <taxon>Pseudomonadota</taxon>
        <taxon>Alphaproteobacteria</taxon>
        <taxon>Hyphomicrobiales</taxon>
        <taxon>Rhizobiaceae</taxon>
        <taxon>Rhizobium/Agrobacterium group</taxon>
        <taxon>Rhizobium</taxon>
    </lineage>
</organism>
<dbReference type="EMBL" id="CP104143">
    <property type="protein sequence ID" value="UWU14076.1"/>
    <property type="molecule type" value="Genomic_DNA"/>
</dbReference>
<dbReference type="Pfam" id="PF13304">
    <property type="entry name" value="AAA_21"/>
    <property type="match status" value="1"/>
</dbReference>
<feature type="domain" description="ATPase AAA-type core" evidence="1">
    <location>
        <begin position="20"/>
        <end position="310"/>
    </location>
</feature>
<reference evidence="2" key="1">
    <citation type="submission" date="2022-09" db="EMBL/GenBank/DDBJ databases">
        <title>Australian commercial rhizobial inoculants.</title>
        <authorList>
            <person name="Kohlmeier M.G."/>
            <person name="O'Hara G.W."/>
            <person name="Colombi E."/>
            <person name="Ramsay J.P."/>
            <person name="Terpolilli J."/>
        </authorList>
    </citation>
    <scope>NUCLEOTIDE SEQUENCE</scope>
    <source>
        <strain evidence="2">WSM1592</strain>
    </source>
</reference>
<evidence type="ECO:0000259" key="1">
    <source>
        <dbReference type="Pfam" id="PF13304"/>
    </source>
</evidence>
<dbReference type="PANTHER" id="PTHR32182">
    <property type="entry name" value="DNA REPLICATION AND REPAIR PROTEIN RECF"/>
    <property type="match status" value="1"/>
</dbReference>
<protein>
    <submittedName>
        <fullName evidence="2">AAA family ATPase</fullName>
    </submittedName>
</protein>
<gene>
    <name evidence="2" type="ORF">N2599_18475</name>
</gene>
<dbReference type="InterPro" id="IPR003959">
    <property type="entry name" value="ATPase_AAA_core"/>
</dbReference>
<dbReference type="Proteomes" id="UP001060123">
    <property type="component" value="Chromosome"/>
</dbReference>